<keyword evidence="8 9" id="KW-0131">Cell cycle</keyword>
<comment type="caution">
    <text evidence="12">The sequence shown here is derived from an EMBL/GenBank/DDBJ whole genome shotgun (WGS) entry which is preliminary data.</text>
</comment>
<dbReference type="GO" id="GO:0032153">
    <property type="term" value="C:cell division site"/>
    <property type="evidence" value="ECO:0007669"/>
    <property type="project" value="UniProtKB-UniRule"/>
</dbReference>
<keyword evidence="7 9" id="KW-0472">Membrane</keyword>
<evidence type="ECO:0000256" key="2">
    <source>
        <dbReference type="ARBA" id="ARBA00022475"/>
    </source>
</evidence>
<evidence type="ECO:0000256" key="5">
    <source>
        <dbReference type="ARBA" id="ARBA00022692"/>
    </source>
</evidence>
<dbReference type="InterPro" id="IPR034746">
    <property type="entry name" value="POTRA"/>
</dbReference>
<dbReference type="Proteomes" id="UP000242861">
    <property type="component" value="Unassembled WGS sequence"/>
</dbReference>
<comment type="subcellular location">
    <subcellularLocation>
        <location evidence="9">Cell inner membrane</location>
        <topology evidence="9">Single-pass type II membrane protein</topology>
    </subcellularLocation>
    <subcellularLocation>
        <location evidence="1">Membrane</location>
    </subcellularLocation>
    <text evidence="9">Localizes to the division septum.</text>
</comment>
<evidence type="ECO:0000313" key="13">
    <source>
        <dbReference type="Proteomes" id="UP000242861"/>
    </source>
</evidence>
<gene>
    <name evidence="9" type="primary">ftsQ</name>
    <name evidence="12" type="ORF">CW360_15215</name>
</gene>
<comment type="function">
    <text evidence="9">Essential cell division protein. May link together the upstream cell division proteins, which are predominantly cytoplasmic, with the downstream cell division proteins, which are predominantly periplasmic. May control correct divisome assembly.</text>
</comment>
<sequence>MVMSLRHPTSAPLRAPQRGGKPAPRGASRMVAKQPVRLSLPRPDFSPLKRLLWPLALVVLGLGVYEGTQRLLPYADRPISRISVQGDLRYISQQAVQERIAPFAAASFLEVDLAAMRGELEQMSWIASAEVRRVWPDQLVIRLEEQLPIARWGEQALLNNQGQAFAPRELEHYQHLPQLVGPQRAKEQVMQQYQVFSQLLRPLGFSIARLELRERGSWYLTTTANAEGHSLELLLGRDNLVEKLRRFIAIHEAELKPQLANIQRVDLRYPNGLAVAWRQVEPAVAPATAVN</sequence>
<comment type="subunit">
    <text evidence="9">Part of a complex composed of FtsB, FtsL and FtsQ.</text>
</comment>
<keyword evidence="4 9" id="KW-0132">Cell division</keyword>
<keyword evidence="3 9" id="KW-0997">Cell inner membrane</keyword>
<dbReference type="Gene3D" id="3.10.20.310">
    <property type="entry name" value="membrane protein fhac"/>
    <property type="match status" value="1"/>
</dbReference>
<accession>A0A2I0CLT9</accession>
<organism evidence="12 13">
    <name type="scientific">Pseudomonas fluvialis</name>
    <dbReference type="NCBI Taxonomy" id="1793966"/>
    <lineage>
        <taxon>Bacteria</taxon>
        <taxon>Pseudomonadati</taxon>
        <taxon>Pseudomonadota</taxon>
        <taxon>Gammaproteobacteria</taxon>
        <taxon>Pseudomonadales</taxon>
        <taxon>Pseudomonadaceae</taxon>
        <taxon>Pseudomonas</taxon>
    </lineage>
</organism>
<name>A0A2I0CLT9_9PSED</name>
<evidence type="ECO:0000256" key="8">
    <source>
        <dbReference type="ARBA" id="ARBA00023306"/>
    </source>
</evidence>
<keyword evidence="6 9" id="KW-1133">Transmembrane helix</keyword>
<evidence type="ECO:0000259" key="11">
    <source>
        <dbReference type="PROSITE" id="PS51779"/>
    </source>
</evidence>
<dbReference type="GO" id="GO:0090529">
    <property type="term" value="P:cell septum assembly"/>
    <property type="evidence" value="ECO:0007669"/>
    <property type="project" value="InterPro"/>
</dbReference>
<dbReference type="Pfam" id="PF03799">
    <property type="entry name" value="FtsQ_DivIB_C"/>
    <property type="match status" value="1"/>
</dbReference>
<dbReference type="RefSeq" id="WP_101194290.1">
    <property type="nucleotide sequence ID" value="NZ_JAYRQC010000175.1"/>
</dbReference>
<dbReference type="Pfam" id="PF08478">
    <property type="entry name" value="POTRA_1"/>
    <property type="match status" value="1"/>
</dbReference>
<dbReference type="HAMAP" id="MF_00911">
    <property type="entry name" value="FtsQ_subfam"/>
    <property type="match status" value="1"/>
</dbReference>
<evidence type="ECO:0000256" key="6">
    <source>
        <dbReference type="ARBA" id="ARBA00022989"/>
    </source>
</evidence>
<evidence type="ECO:0000256" key="3">
    <source>
        <dbReference type="ARBA" id="ARBA00022519"/>
    </source>
</evidence>
<dbReference type="InterPro" id="IPR045335">
    <property type="entry name" value="FtsQ_C_sf"/>
</dbReference>
<protein>
    <recommendedName>
        <fullName evidence="9">Cell division protein FtsQ</fullName>
    </recommendedName>
</protein>
<evidence type="ECO:0000256" key="9">
    <source>
        <dbReference type="HAMAP-Rule" id="MF_00911"/>
    </source>
</evidence>
<dbReference type="Gene3D" id="3.40.50.11690">
    <property type="entry name" value="Cell division protein FtsQ/DivIB"/>
    <property type="match status" value="1"/>
</dbReference>
<keyword evidence="5 9" id="KW-0812">Transmembrane</keyword>
<feature type="domain" description="POTRA" evidence="11">
    <location>
        <begin position="77"/>
        <end position="146"/>
    </location>
</feature>
<dbReference type="PROSITE" id="PS51779">
    <property type="entry name" value="POTRA"/>
    <property type="match status" value="1"/>
</dbReference>
<dbReference type="GO" id="GO:0005886">
    <property type="term" value="C:plasma membrane"/>
    <property type="evidence" value="ECO:0007669"/>
    <property type="project" value="UniProtKB-SubCell"/>
</dbReference>
<dbReference type="InterPro" id="IPR013685">
    <property type="entry name" value="POTRA_FtsQ_type"/>
</dbReference>
<evidence type="ECO:0000256" key="4">
    <source>
        <dbReference type="ARBA" id="ARBA00022618"/>
    </source>
</evidence>
<dbReference type="GO" id="GO:0043093">
    <property type="term" value="P:FtsZ-dependent cytokinesis"/>
    <property type="evidence" value="ECO:0007669"/>
    <property type="project" value="UniProtKB-UniRule"/>
</dbReference>
<evidence type="ECO:0000313" key="12">
    <source>
        <dbReference type="EMBL" id="PKF70129.1"/>
    </source>
</evidence>
<evidence type="ECO:0000256" key="7">
    <source>
        <dbReference type="ARBA" id="ARBA00023136"/>
    </source>
</evidence>
<feature type="region of interest" description="Disordered" evidence="10">
    <location>
        <begin position="1"/>
        <end position="31"/>
    </location>
</feature>
<dbReference type="InterPro" id="IPR026579">
    <property type="entry name" value="FtsQ"/>
</dbReference>
<dbReference type="InterPro" id="IPR005548">
    <property type="entry name" value="Cell_div_FtsQ/DivIB_C"/>
</dbReference>
<dbReference type="AlphaFoldDB" id="A0A2I0CLT9"/>
<reference evidence="13" key="1">
    <citation type="submission" date="2017-12" db="EMBL/GenBank/DDBJ databases">
        <authorList>
            <person name="Yu X.-Y."/>
        </authorList>
    </citation>
    <scope>NUCLEOTIDE SEQUENCE [LARGE SCALE GENOMIC DNA]</scope>
    <source>
        <strain evidence="13">ZYSR67-Z</strain>
    </source>
</reference>
<evidence type="ECO:0000256" key="1">
    <source>
        <dbReference type="ARBA" id="ARBA00004370"/>
    </source>
</evidence>
<keyword evidence="2 9" id="KW-1003">Cell membrane</keyword>
<dbReference type="PANTHER" id="PTHR35851:SF1">
    <property type="entry name" value="CELL DIVISION PROTEIN FTSQ"/>
    <property type="match status" value="1"/>
</dbReference>
<dbReference type="PANTHER" id="PTHR35851">
    <property type="entry name" value="CELL DIVISION PROTEIN FTSQ"/>
    <property type="match status" value="1"/>
</dbReference>
<proteinExistence type="inferred from homology"/>
<comment type="similarity">
    <text evidence="9">Belongs to the FtsQ/DivIB family. FtsQ subfamily.</text>
</comment>
<evidence type="ECO:0000256" key="10">
    <source>
        <dbReference type="SAM" id="MobiDB-lite"/>
    </source>
</evidence>
<dbReference type="EMBL" id="PIYS01000029">
    <property type="protein sequence ID" value="PKF70129.1"/>
    <property type="molecule type" value="Genomic_DNA"/>
</dbReference>